<keyword evidence="2" id="KW-1185">Reference proteome</keyword>
<gene>
    <name evidence="1" type="primary">Tf2-9</name>
    <name evidence="1" type="ORF">AWC38_SpisGene23424</name>
</gene>
<dbReference type="PANTHER" id="PTHR37984:SF8">
    <property type="entry name" value="CCHC-TYPE DOMAIN-CONTAINING PROTEIN"/>
    <property type="match status" value="1"/>
</dbReference>
<reference evidence="2" key="1">
    <citation type="journal article" date="2017" name="bioRxiv">
        <title>Comparative analysis of the genomes of Stylophora pistillata and Acropora digitifera provides evidence for extensive differences between species of corals.</title>
        <authorList>
            <person name="Voolstra C.R."/>
            <person name="Li Y."/>
            <person name="Liew Y.J."/>
            <person name="Baumgarten S."/>
            <person name="Zoccola D."/>
            <person name="Flot J.-F."/>
            <person name="Tambutte S."/>
            <person name="Allemand D."/>
            <person name="Aranda M."/>
        </authorList>
    </citation>
    <scope>NUCLEOTIDE SEQUENCE [LARGE SCALE GENOMIC DNA]</scope>
</reference>
<dbReference type="OrthoDB" id="8195376at2759"/>
<dbReference type="InterPro" id="IPR043128">
    <property type="entry name" value="Rev_trsase/Diguanyl_cyclase"/>
</dbReference>
<name>A0A2B4R8P2_STYPI</name>
<dbReference type="PANTHER" id="PTHR37984">
    <property type="entry name" value="PROTEIN CBG26694"/>
    <property type="match status" value="1"/>
</dbReference>
<evidence type="ECO:0000313" key="2">
    <source>
        <dbReference type="Proteomes" id="UP000225706"/>
    </source>
</evidence>
<proteinExistence type="predicted"/>
<protein>
    <submittedName>
        <fullName evidence="1">Transposon Tf2-9 polyprotein</fullName>
    </submittedName>
</protein>
<comment type="caution">
    <text evidence="1">The sequence shown here is derived from an EMBL/GenBank/DDBJ whole genome shotgun (WGS) entry which is preliminary data.</text>
</comment>
<dbReference type="AlphaFoldDB" id="A0A2B4R8P2"/>
<accession>A0A2B4R8P2</accession>
<sequence length="390" mass="44185">MLPPENLPPPKPLIVDENLASNWKQWKKVWQRYEIATRIYKQEDLVRVSTLLSVIGEDAVKAFDTFVWSEGQKEDCIKDVLTKFYEYCEPRAQAKCRSTTPQINTVEEVTEEVFRISQVGCGSRAMITMEVGKPSSQSQVTFQLDTGAEYNLLSLKDYRRVTGDVDLKQVNLCSHKFIKTSTNERYRIMGSKELPIWRHGKRDVLLFNITEDDLAALLSYSTCTELGLVTINDCDRAIASNSYGLDSTPGVDVTTGITDLLDEYKDVFQGLGDLPGEYHLVTDDVVPPVVHPPLLNEMVASDIINPGLRPDPEKIQAILQMPEPKDVTALKRFLGMVTYLAKFMPHLSEMTEPLRRLEDKNVEFQWLPQQLPRNEHNQELSDGGTCSSLL</sequence>
<dbReference type="Proteomes" id="UP000225706">
    <property type="component" value="Unassembled WGS sequence"/>
</dbReference>
<dbReference type="InterPro" id="IPR043502">
    <property type="entry name" value="DNA/RNA_pol_sf"/>
</dbReference>
<evidence type="ECO:0000313" key="1">
    <source>
        <dbReference type="EMBL" id="PFX12592.1"/>
    </source>
</evidence>
<dbReference type="EMBL" id="LSMT01001274">
    <property type="protein sequence ID" value="PFX12592.1"/>
    <property type="molecule type" value="Genomic_DNA"/>
</dbReference>
<organism evidence="1 2">
    <name type="scientific">Stylophora pistillata</name>
    <name type="common">Smooth cauliflower coral</name>
    <dbReference type="NCBI Taxonomy" id="50429"/>
    <lineage>
        <taxon>Eukaryota</taxon>
        <taxon>Metazoa</taxon>
        <taxon>Cnidaria</taxon>
        <taxon>Anthozoa</taxon>
        <taxon>Hexacorallia</taxon>
        <taxon>Scleractinia</taxon>
        <taxon>Astrocoeniina</taxon>
        <taxon>Pocilloporidae</taxon>
        <taxon>Stylophora</taxon>
    </lineage>
</organism>
<dbReference type="Gene3D" id="3.30.70.270">
    <property type="match status" value="1"/>
</dbReference>
<dbReference type="InterPro" id="IPR050951">
    <property type="entry name" value="Retrovirus_Pol_polyprotein"/>
</dbReference>
<dbReference type="SUPFAM" id="SSF56672">
    <property type="entry name" value="DNA/RNA polymerases"/>
    <property type="match status" value="1"/>
</dbReference>